<gene>
    <name evidence="2" type="ORF">FHS42_000321</name>
</gene>
<dbReference type="AlphaFoldDB" id="A0A7W9UW10"/>
<comment type="caution">
    <text evidence="2">The sequence shown here is derived from an EMBL/GenBank/DDBJ whole genome shotgun (WGS) entry which is preliminary data.</text>
</comment>
<evidence type="ECO:0000256" key="1">
    <source>
        <dbReference type="SAM" id="MobiDB-lite"/>
    </source>
</evidence>
<evidence type="ECO:0000313" key="3">
    <source>
        <dbReference type="Proteomes" id="UP000588098"/>
    </source>
</evidence>
<evidence type="ECO:0000313" key="2">
    <source>
        <dbReference type="EMBL" id="MBB5933303.1"/>
    </source>
</evidence>
<organism evidence="2 3">
    <name type="scientific">Streptomyces zagrosensis</name>
    <dbReference type="NCBI Taxonomy" id="1042984"/>
    <lineage>
        <taxon>Bacteria</taxon>
        <taxon>Bacillati</taxon>
        <taxon>Actinomycetota</taxon>
        <taxon>Actinomycetes</taxon>
        <taxon>Kitasatosporales</taxon>
        <taxon>Streptomycetaceae</taxon>
        <taxon>Streptomyces</taxon>
    </lineage>
</organism>
<dbReference type="Proteomes" id="UP000588098">
    <property type="component" value="Unassembled WGS sequence"/>
</dbReference>
<feature type="region of interest" description="Disordered" evidence="1">
    <location>
        <begin position="58"/>
        <end position="84"/>
    </location>
</feature>
<protein>
    <submittedName>
        <fullName evidence="2">Uncharacterized protein</fullName>
    </submittedName>
</protein>
<name>A0A7W9UW10_9ACTN</name>
<proteinExistence type="predicted"/>
<reference evidence="2 3" key="1">
    <citation type="submission" date="2020-08" db="EMBL/GenBank/DDBJ databases">
        <title>Genomic Encyclopedia of Type Strains, Phase III (KMG-III): the genomes of soil and plant-associated and newly described type strains.</title>
        <authorList>
            <person name="Whitman W."/>
        </authorList>
    </citation>
    <scope>NUCLEOTIDE SEQUENCE [LARGE SCALE GENOMIC DNA]</scope>
    <source>
        <strain evidence="2 3">CECT 8305</strain>
    </source>
</reference>
<dbReference type="EMBL" id="JACHJL010000001">
    <property type="protein sequence ID" value="MBB5933303.1"/>
    <property type="molecule type" value="Genomic_DNA"/>
</dbReference>
<keyword evidence="3" id="KW-1185">Reference proteome</keyword>
<accession>A0A7W9UW10</accession>
<sequence>MVGAVGTVVSADRKRAKGLEQGLEQGKRERSAWARRTPLRNADLVPTGACFRAMRHPRRAAAAGENRDNTAAQTAVRKPETEDQ</sequence>